<dbReference type="RefSeq" id="WP_204051763.1">
    <property type="nucleotide sequence ID" value="NZ_BOOF01000044.1"/>
</dbReference>
<reference evidence="3 4" key="1">
    <citation type="submission" date="2021-01" db="EMBL/GenBank/DDBJ databases">
        <title>Whole genome shotgun sequence of Microbispora siamensis NBRC 104113.</title>
        <authorList>
            <person name="Komaki H."/>
            <person name="Tamura T."/>
        </authorList>
    </citation>
    <scope>NUCLEOTIDE SEQUENCE [LARGE SCALE GENOMIC DNA]</scope>
    <source>
        <strain evidence="3 4">NBRC 104113</strain>
    </source>
</reference>
<dbReference type="Proteomes" id="UP000660454">
    <property type="component" value="Unassembled WGS sequence"/>
</dbReference>
<keyword evidence="4" id="KW-1185">Reference proteome</keyword>
<feature type="signal peptide" evidence="2">
    <location>
        <begin position="1"/>
        <end position="18"/>
    </location>
</feature>
<accession>A0ABQ4GWJ5</accession>
<sequence>MRAGLALAAATVATAALAALPPAATHAAGTRTAGNGDRNGNSTTVRLGNGIRNVSQLTVGSARNGTGIQQRTVGVGGLANAQSGVCRRWSRLCELTQRMHASDWQSDMVSLPEARTRRGIEPAGRRTSTASPRRAP</sequence>
<protein>
    <submittedName>
        <fullName evidence="3">Uncharacterized protein</fullName>
    </submittedName>
</protein>
<feature type="region of interest" description="Disordered" evidence="1">
    <location>
        <begin position="103"/>
        <end position="136"/>
    </location>
</feature>
<dbReference type="EMBL" id="BOOF01000044">
    <property type="protein sequence ID" value="GIH65808.1"/>
    <property type="molecule type" value="Genomic_DNA"/>
</dbReference>
<proteinExistence type="predicted"/>
<feature type="compositionally biased region" description="Polar residues" evidence="1">
    <location>
        <begin position="126"/>
        <end position="136"/>
    </location>
</feature>
<feature type="compositionally biased region" description="Basic and acidic residues" evidence="1">
    <location>
        <begin position="114"/>
        <end position="124"/>
    </location>
</feature>
<evidence type="ECO:0000313" key="4">
    <source>
        <dbReference type="Proteomes" id="UP000660454"/>
    </source>
</evidence>
<feature type="chain" id="PRO_5045835299" evidence="2">
    <location>
        <begin position="19"/>
        <end position="136"/>
    </location>
</feature>
<evidence type="ECO:0000256" key="1">
    <source>
        <dbReference type="SAM" id="MobiDB-lite"/>
    </source>
</evidence>
<organism evidence="3 4">
    <name type="scientific">Microbispora siamensis</name>
    <dbReference type="NCBI Taxonomy" id="564413"/>
    <lineage>
        <taxon>Bacteria</taxon>
        <taxon>Bacillati</taxon>
        <taxon>Actinomycetota</taxon>
        <taxon>Actinomycetes</taxon>
        <taxon>Streptosporangiales</taxon>
        <taxon>Streptosporangiaceae</taxon>
        <taxon>Microbispora</taxon>
    </lineage>
</organism>
<evidence type="ECO:0000313" key="3">
    <source>
        <dbReference type="EMBL" id="GIH65808.1"/>
    </source>
</evidence>
<name>A0ABQ4GWJ5_9ACTN</name>
<gene>
    <name evidence="3" type="ORF">Msi02_66250</name>
</gene>
<evidence type="ECO:0000256" key="2">
    <source>
        <dbReference type="SAM" id="SignalP"/>
    </source>
</evidence>
<keyword evidence="2" id="KW-0732">Signal</keyword>
<comment type="caution">
    <text evidence="3">The sequence shown here is derived from an EMBL/GenBank/DDBJ whole genome shotgun (WGS) entry which is preliminary data.</text>
</comment>